<gene>
    <name evidence="2" type="ORF">H3H32_05820</name>
</gene>
<sequence length="317" mass="37473">MLKPLLSSIGKVYNFLIALIVAIILVIVTWVFWGQYQDLRLQNQFTKEGKLVSVTVEQTSRKHQSWRDIFGNSTYLTFPYQGKTYTTRFVMDSGYVGSGDRVKLVYHPAYDAFRQPGSDNRFERSARKSRLIDWSTVRDFSREHQLLLFCIILATASFFMITGLIVTLIPLTFLQDIARFLLVAELLMTAVFFSYDTWKYFQYYQQLKTHGQEVIVKVLDTQRHAKYRNSKSRSWREYTYEATIRYQQQERVIPISEDDFERLKPNDSLKARYNASMNDLMSTDYSIDYEQLLVPAFLWLISFILIRPFFTRKKALK</sequence>
<feature type="transmembrane region" description="Helical" evidence="1">
    <location>
        <begin position="146"/>
        <end position="171"/>
    </location>
</feature>
<keyword evidence="1" id="KW-0472">Membrane</keyword>
<feature type="transmembrane region" description="Helical" evidence="1">
    <location>
        <begin position="177"/>
        <end position="198"/>
    </location>
</feature>
<dbReference type="AlphaFoldDB" id="A0A7G5H016"/>
<reference evidence="2 3" key="1">
    <citation type="submission" date="2020-07" db="EMBL/GenBank/DDBJ databases">
        <title>Spirosoma foliorum sp. nov., isolated from the leaves on the Nejang mountain Korea, Republic of.</title>
        <authorList>
            <person name="Ho H."/>
            <person name="Lee Y.-J."/>
            <person name="Nurcahyanto D.-A."/>
            <person name="Kim S.-G."/>
        </authorList>
    </citation>
    <scope>NUCLEOTIDE SEQUENCE [LARGE SCALE GENOMIC DNA]</scope>
    <source>
        <strain evidence="2 3">PL0136</strain>
    </source>
</reference>
<name>A0A7G5H016_9BACT</name>
<evidence type="ECO:0000313" key="2">
    <source>
        <dbReference type="EMBL" id="QMW04458.1"/>
    </source>
</evidence>
<feature type="transmembrane region" description="Helical" evidence="1">
    <location>
        <begin position="12"/>
        <end position="33"/>
    </location>
</feature>
<dbReference type="KEGG" id="sfol:H3H32_05820"/>
<evidence type="ECO:0008006" key="4">
    <source>
        <dbReference type="Google" id="ProtNLM"/>
    </source>
</evidence>
<organism evidence="2 3">
    <name type="scientific">Spirosoma foliorum</name>
    <dbReference type="NCBI Taxonomy" id="2710596"/>
    <lineage>
        <taxon>Bacteria</taxon>
        <taxon>Pseudomonadati</taxon>
        <taxon>Bacteroidota</taxon>
        <taxon>Cytophagia</taxon>
        <taxon>Cytophagales</taxon>
        <taxon>Cytophagaceae</taxon>
        <taxon>Spirosoma</taxon>
    </lineage>
</organism>
<keyword evidence="1" id="KW-0812">Transmembrane</keyword>
<feature type="transmembrane region" description="Helical" evidence="1">
    <location>
        <begin position="292"/>
        <end position="310"/>
    </location>
</feature>
<accession>A0A7G5H016</accession>
<dbReference type="EMBL" id="CP059732">
    <property type="protein sequence ID" value="QMW04458.1"/>
    <property type="molecule type" value="Genomic_DNA"/>
</dbReference>
<dbReference type="Proteomes" id="UP000515369">
    <property type="component" value="Chromosome"/>
</dbReference>
<keyword evidence="1" id="KW-1133">Transmembrane helix</keyword>
<keyword evidence="3" id="KW-1185">Reference proteome</keyword>
<protein>
    <recommendedName>
        <fullName evidence="4">DUF3592 domain-containing protein</fullName>
    </recommendedName>
</protein>
<evidence type="ECO:0000256" key="1">
    <source>
        <dbReference type="SAM" id="Phobius"/>
    </source>
</evidence>
<evidence type="ECO:0000313" key="3">
    <source>
        <dbReference type="Proteomes" id="UP000515369"/>
    </source>
</evidence>
<dbReference type="RefSeq" id="WP_182461712.1">
    <property type="nucleotide sequence ID" value="NZ_CP059732.1"/>
</dbReference>
<proteinExistence type="predicted"/>